<protein>
    <recommendedName>
        <fullName evidence="1">F-box domain-containing protein</fullName>
    </recommendedName>
</protein>
<name>A0A0C3CLQ7_HEBCY</name>
<accession>A0A0C3CLQ7</accession>
<dbReference type="InterPro" id="IPR036047">
    <property type="entry name" value="F-box-like_dom_sf"/>
</dbReference>
<dbReference type="OrthoDB" id="2663142at2759"/>
<gene>
    <name evidence="2" type="ORF">M413DRAFT_67066</name>
</gene>
<feature type="domain" description="F-box" evidence="1">
    <location>
        <begin position="8"/>
        <end position="48"/>
    </location>
</feature>
<keyword evidence="3" id="KW-1185">Reference proteome</keyword>
<evidence type="ECO:0000313" key="3">
    <source>
        <dbReference type="Proteomes" id="UP000053424"/>
    </source>
</evidence>
<dbReference type="Gene3D" id="3.80.10.10">
    <property type="entry name" value="Ribonuclease Inhibitor"/>
    <property type="match status" value="1"/>
</dbReference>
<proteinExistence type="predicted"/>
<reference evidence="3" key="2">
    <citation type="submission" date="2015-01" db="EMBL/GenBank/DDBJ databases">
        <title>Evolutionary Origins and Diversification of the Mycorrhizal Mutualists.</title>
        <authorList>
            <consortium name="DOE Joint Genome Institute"/>
            <consortium name="Mycorrhizal Genomics Consortium"/>
            <person name="Kohler A."/>
            <person name="Kuo A."/>
            <person name="Nagy L.G."/>
            <person name="Floudas D."/>
            <person name="Copeland A."/>
            <person name="Barry K.W."/>
            <person name="Cichocki N."/>
            <person name="Veneault-Fourrey C."/>
            <person name="LaButti K."/>
            <person name="Lindquist E.A."/>
            <person name="Lipzen A."/>
            <person name="Lundell T."/>
            <person name="Morin E."/>
            <person name="Murat C."/>
            <person name="Riley R."/>
            <person name="Ohm R."/>
            <person name="Sun H."/>
            <person name="Tunlid A."/>
            <person name="Henrissat B."/>
            <person name="Grigoriev I.V."/>
            <person name="Hibbett D.S."/>
            <person name="Martin F."/>
        </authorList>
    </citation>
    <scope>NUCLEOTIDE SEQUENCE [LARGE SCALE GENOMIC DNA]</scope>
    <source>
        <strain evidence="3">h7</strain>
    </source>
</reference>
<dbReference type="EMBL" id="KN831773">
    <property type="protein sequence ID" value="KIM44696.1"/>
    <property type="molecule type" value="Genomic_DNA"/>
</dbReference>
<dbReference type="AlphaFoldDB" id="A0A0C3CLQ7"/>
<dbReference type="STRING" id="686832.A0A0C3CLQ7"/>
<reference evidence="2 3" key="1">
    <citation type="submission" date="2014-04" db="EMBL/GenBank/DDBJ databases">
        <authorList>
            <consortium name="DOE Joint Genome Institute"/>
            <person name="Kuo A."/>
            <person name="Gay G."/>
            <person name="Dore J."/>
            <person name="Kohler A."/>
            <person name="Nagy L.G."/>
            <person name="Floudas D."/>
            <person name="Copeland A."/>
            <person name="Barry K.W."/>
            <person name="Cichocki N."/>
            <person name="Veneault-Fourrey C."/>
            <person name="LaButti K."/>
            <person name="Lindquist E.A."/>
            <person name="Lipzen A."/>
            <person name="Lundell T."/>
            <person name="Morin E."/>
            <person name="Murat C."/>
            <person name="Sun H."/>
            <person name="Tunlid A."/>
            <person name="Henrissat B."/>
            <person name="Grigoriev I.V."/>
            <person name="Hibbett D.S."/>
            <person name="Martin F."/>
            <person name="Nordberg H.P."/>
            <person name="Cantor M.N."/>
            <person name="Hua S.X."/>
        </authorList>
    </citation>
    <scope>NUCLEOTIDE SEQUENCE [LARGE SCALE GENOMIC DNA]</scope>
    <source>
        <strain evidence="3">h7</strain>
    </source>
</reference>
<dbReference type="SUPFAM" id="SSF81383">
    <property type="entry name" value="F-box domain"/>
    <property type="match status" value="1"/>
</dbReference>
<dbReference type="Pfam" id="PF12937">
    <property type="entry name" value="F-box-like"/>
    <property type="match status" value="1"/>
</dbReference>
<organism evidence="2 3">
    <name type="scientific">Hebeloma cylindrosporum</name>
    <dbReference type="NCBI Taxonomy" id="76867"/>
    <lineage>
        <taxon>Eukaryota</taxon>
        <taxon>Fungi</taxon>
        <taxon>Dikarya</taxon>
        <taxon>Basidiomycota</taxon>
        <taxon>Agaricomycotina</taxon>
        <taxon>Agaricomycetes</taxon>
        <taxon>Agaricomycetidae</taxon>
        <taxon>Agaricales</taxon>
        <taxon>Agaricineae</taxon>
        <taxon>Hymenogastraceae</taxon>
        <taxon>Hebeloma</taxon>
    </lineage>
</organism>
<dbReference type="Proteomes" id="UP000053424">
    <property type="component" value="Unassembled WGS sequence"/>
</dbReference>
<dbReference type="InterPro" id="IPR032675">
    <property type="entry name" value="LRR_dom_sf"/>
</dbReference>
<evidence type="ECO:0000259" key="1">
    <source>
        <dbReference type="Pfam" id="PF12937"/>
    </source>
</evidence>
<sequence length="492" mass="55339">MHPVLLIDEILRHIFLFCSYQDRASLVFAAQTCKAWKDPALDFLWYRLASIEPLLPILHGALSLGEAHNFQSYAHRVRHIAHRLEVKDYLGSPAYSPSTHLAQVALPNLSTVYLSLPRCPAPMMSLYMSPQLQHIEADLGFKFSKSSNEVAFCDFMEQVFVDCLELKGVNLRGLSSLRLNNIISSMGKLQNLSLRLGQSLLPSTLRAIMSFPHLSELEVHAGHVDVDDLEGNYMEVQFPSLCKLRIRAKSKLVKNILHRIQRDNLRYLHIELDDLSPSTALWSSILSLVCDQAASSLLYLQIEHHFEAPDIPTSSLLDMANVPQGSTISTMSFDDIHILRVIKNLRHFACDVTLPPLFRDKDMADLATWWPDLEHLELGSAPQGDEAESRVTGSAQITIASLASFATQSPKLEKLILPLRIGDHPLRPPASHPLVANKLRSLTIAQLTSCKPLELAEYLRRLFPLLEEFEGPCDDTRIWTDTKASLVKHRIS</sequence>
<evidence type="ECO:0000313" key="2">
    <source>
        <dbReference type="EMBL" id="KIM44696.1"/>
    </source>
</evidence>
<dbReference type="InterPro" id="IPR001810">
    <property type="entry name" value="F-box_dom"/>
</dbReference>
<dbReference type="HOGENOM" id="CLU_021164_6_0_1"/>